<gene>
    <name evidence="1" type="ORF">LAMI_0D00474G</name>
</gene>
<proteinExistence type="predicted"/>
<dbReference type="EMBL" id="LT598463">
    <property type="protein sequence ID" value="SCU86113.1"/>
    <property type="molecule type" value="Genomic_DNA"/>
</dbReference>
<evidence type="ECO:0000313" key="2">
    <source>
        <dbReference type="Proteomes" id="UP000191024"/>
    </source>
</evidence>
<evidence type="ECO:0000313" key="1">
    <source>
        <dbReference type="EMBL" id="SCU86113.1"/>
    </source>
</evidence>
<sequence>MRINAINPIFQSTRCFTASAQALKYKKWIDLSKKDKQSFIRGYVDMYKEKNPCSKSNLMHRSLMGEMEEHDDTPYVFGILYNEIRAVALGESQDNIKGSGHLGDPSFEKLLFK</sequence>
<protein>
    <submittedName>
        <fullName evidence="1">LAMI_0D00474g1_1</fullName>
    </submittedName>
</protein>
<keyword evidence="2" id="KW-1185">Reference proteome</keyword>
<accession>A0A1G4J877</accession>
<reference evidence="1 2" key="1">
    <citation type="submission" date="2016-03" db="EMBL/GenBank/DDBJ databases">
        <authorList>
            <person name="Devillers H."/>
        </authorList>
    </citation>
    <scope>NUCLEOTIDE SEQUENCE [LARGE SCALE GENOMIC DNA]</scope>
    <source>
        <strain evidence="1">CBS 11717</strain>
    </source>
</reference>
<organism evidence="1 2">
    <name type="scientific">Lachancea mirantina</name>
    <dbReference type="NCBI Taxonomy" id="1230905"/>
    <lineage>
        <taxon>Eukaryota</taxon>
        <taxon>Fungi</taxon>
        <taxon>Dikarya</taxon>
        <taxon>Ascomycota</taxon>
        <taxon>Saccharomycotina</taxon>
        <taxon>Saccharomycetes</taxon>
        <taxon>Saccharomycetales</taxon>
        <taxon>Saccharomycetaceae</taxon>
        <taxon>Lachancea</taxon>
    </lineage>
</organism>
<dbReference type="Proteomes" id="UP000191024">
    <property type="component" value="Chromosome D"/>
</dbReference>
<name>A0A1G4J877_9SACH</name>
<dbReference type="AlphaFoldDB" id="A0A1G4J877"/>
<dbReference type="OrthoDB" id="3969899at2759"/>